<feature type="region of interest" description="Disordered" evidence="1">
    <location>
        <begin position="112"/>
        <end position="138"/>
    </location>
</feature>
<evidence type="ECO:0000256" key="1">
    <source>
        <dbReference type="SAM" id="MobiDB-lite"/>
    </source>
</evidence>
<sequence length="138" mass="13820">MLGNAATTRAVRRGKRPAAPPPAIDERAEQGLVLPPYLMDLEAGGLSTAYGLTGQEFVSSAVVAVVGDGGGTVAAIAAELAGRPESFFGRGRAFAVEGARGGDGFDVTVRIAPAPDDRPPTFHPAADLPSAAPDPGGA</sequence>
<feature type="non-terminal residue" evidence="2">
    <location>
        <position position="138"/>
    </location>
</feature>
<dbReference type="AlphaFoldDB" id="A0A7K3RU38"/>
<feature type="compositionally biased region" description="Low complexity" evidence="1">
    <location>
        <begin position="124"/>
        <end position="138"/>
    </location>
</feature>
<dbReference type="RefSeq" id="WP_164201690.1">
    <property type="nucleotide sequence ID" value="NZ_JAAGMP010000512.1"/>
</dbReference>
<protein>
    <submittedName>
        <fullName evidence="2">Uncharacterized protein</fullName>
    </submittedName>
</protein>
<evidence type="ECO:0000313" key="3">
    <source>
        <dbReference type="Proteomes" id="UP000469670"/>
    </source>
</evidence>
<accession>A0A7K3RU38</accession>
<reference evidence="2 3" key="1">
    <citation type="submission" date="2020-01" db="EMBL/GenBank/DDBJ databases">
        <title>Insect and environment-associated Actinomycetes.</title>
        <authorList>
            <person name="Currrie C."/>
            <person name="Chevrette M."/>
            <person name="Carlson C."/>
            <person name="Stubbendieck R."/>
            <person name="Wendt-Pienkowski E."/>
        </authorList>
    </citation>
    <scope>NUCLEOTIDE SEQUENCE [LARGE SCALE GENOMIC DNA]</scope>
    <source>
        <strain evidence="2 3">SID7590</strain>
    </source>
</reference>
<proteinExistence type="predicted"/>
<dbReference type="EMBL" id="JAAGMP010000512">
    <property type="protein sequence ID" value="NEC18746.1"/>
    <property type="molecule type" value="Genomic_DNA"/>
</dbReference>
<evidence type="ECO:0000313" key="2">
    <source>
        <dbReference type="EMBL" id="NEC18746.1"/>
    </source>
</evidence>
<comment type="caution">
    <text evidence="2">The sequence shown here is derived from an EMBL/GenBank/DDBJ whole genome shotgun (WGS) entry which is preliminary data.</text>
</comment>
<organism evidence="2 3">
    <name type="scientific">Streptomyces parvus</name>
    <dbReference type="NCBI Taxonomy" id="66428"/>
    <lineage>
        <taxon>Bacteria</taxon>
        <taxon>Bacillati</taxon>
        <taxon>Actinomycetota</taxon>
        <taxon>Actinomycetes</taxon>
        <taxon>Kitasatosporales</taxon>
        <taxon>Streptomycetaceae</taxon>
        <taxon>Streptomyces</taxon>
    </lineage>
</organism>
<name>A0A7K3RU38_9ACTN</name>
<dbReference type="Proteomes" id="UP000469670">
    <property type="component" value="Unassembled WGS sequence"/>
</dbReference>
<feature type="region of interest" description="Disordered" evidence="1">
    <location>
        <begin position="1"/>
        <end position="27"/>
    </location>
</feature>
<gene>
    <name evidence="2" type="ORF">G3I50_10820</name>
</gene>